<dbReference type="InterPro" id="IPR036942">
    <property type="entry name" value="Beta-barrel_TonB_sf"/>
</dbReference>
<keyword evidence="7 12" id="KW-0798">TonB box</keyword>
<dbReference type="RefSeq" id="WP_094059519.1">
    <property type="nucleotide sequence ID" value="NZ_CP022530.1"/>
</dbReference>
<dbReference type="InterPro" id="IPR012910">
    <property type="entry name" value="Plug_dom"/>
</dbReference>
<evidence type="ECO:0000256" key="13">
    <source>
        <dbReference type="SAM" id="SignalP"/>
    </source>
</evidence>
<evidence type="ECO:0008006" key="18">
    <source>
        <dbReference type="Google" id="ProtNLM"/>
    </source>
</evidence>
<keyword evidence="5 11" id="KW-0812">Transmembrane</keyword>
<dbReference type="Gene3D" id="2.170.130.10">
    <property type="entry name" value="TonB-dependent receptor, plug domain"/>
    <property type="match status" value="1"/>
</dbReference>
<dbReference type="GO" id="GO:0015344">
    <property type="term" value="F:siderophore uptake transmembrane transporter activity"/>
    <property type="evidence" value="ECO:0007669"/>
    <property type="project" value="TreeGrafter"/>
</dbReference>
<dbReference type="Pfam" id="PF07715">
    <property type="entry name" value="Plug"/>
    <property type="match status" value="1"/>
</dbReference>
<comment type="similarity">
    <text evidence="2">Belongs to the TonB-dependent receptor family. Hemoglobin/haptoglobin binding protein subfamily.</text>
</comment>
<organism evidence="16 17">
    <name type="scientific">Bacterioplanes sanyensis</name>
    <dbReference type="NCBI Taxonomy" id="1249553"/>
    <lineage>
        <taxon>Bacteria</taxon>
        <taxon>Pseudomonadati</taxon>
        <taxon>Pseudomonadota</taxon>
        <taxon>Gammaproteobacteria</taxon>
        <taxon>Oceanospirillales</taxon>
        <taxon>Oceanospirillaceae</taxon>
        <taxon>Bacterioplanes</taxon>
    </lineage>
</organism>
<dbReference type="AlphaFoldDB" id="A0A222FJC0"/>
<dbReference type="PANTHER" id="PTHR30069">
    <property type="entry name" value="TONB-DEPENDENT OUTER MEMBRANE RECEPTOR"/>
    <property type="match status" value="1"/>
</dbReference>
<dbReference type="Gene3D" id="2.40.170.20">
    <property type="entry name" value="TonB-dependent receptor, beta-barrel domain"/>
    <property type="match status" value="1"/>
</dbReference>
<keyword evidence="8 11" id="KW-0472">Membrane</keyword>
<dbReference type="Pfam" id="PF00593">
    <property type="entry name" value="TonB_dep_Rec_b-barrel"/>
    <property type="match status" value="1"/>
</dbReference>
<protein>
    <recommendedName>
        <fullName evidence="18">TonB-dependent receptor</fullName>
    </recommendedName>
</protein>
<dbReference type="Proteomes" id="UP000202440">
    <property type="component" value="Chromosome"/>
</dbReference>
<evidence type="ECO:0000256" key="2">
    <source>
        <dbReference type="ARBA" id="ARBA00008143"/>
    </source>
</evidence>
<gene>
    <name evidence="16" type="ORF">CHH28_06350</name>
</gene>
<feature type="chain" id="PRO_5012646155" description="TonB-dependent receptor" evidence="13">
    <location>
        <begin position="24"/>
        <end position="682"/>
    </location>
</feature>
<reference evidence="16 17" key="1">
    <citation type="submission" date="2017-07" db="EMBL/GenBank/DDBJ databases">
        <title>Annotated genome sequence of Bacterioplanes sanyensis isolated from Red Sea.</title>
        <authorList>
            <person name="Rehman Z.U."/>
        </authorList>
    </citation>
    <scope>NUCLEOTIDE SEQUENCE [LARGE SCALE GENOMIC DNA]</scope>
    <source>
        <strain evidence="16 17">NV9</strain>
    </source>
</reference>
<keyword evidence="4 11" id="KW-1134">Transmembrane beta strand</keyword>
<sequence>MKGVTWRLWPLAVAAVIALPTQADDAFNLSHVVVTASRQEQPLADTPVRTQLLDRATIQRLHATDIRDALRVIPGIQLREIHGKTGEEVYMQGFNGDRVLILVDGMPVSATTGSTVDVSQLSALDIDHIEVIPGAASALYGSAAMGGVVNIITRQPQGNFTRLRADVGSYGERQVEQQDWPGERHLALSSGWRLGSVDTRLSGDWRQSDGYDLNDDTYSTDGYAGTKANIGVALLQRGDDGYWGLNLDHFFEDSELRRYTKGGAHGSKQEELSRWRASAELEQALAGGLWALTALHERQNDQADQLNNDASMPAGNLLRDTDYQQHKLSNQWSYTPSSWGGGLANVVMGVEWFGEQIEQHKRQISLTDSAGDNATVTPLASGLYRIDVNEVPLERRHNTEAFAQLTLPTSHWMEWSPGVRFQHDSDFGGHSSVNLAARSHIELGDWQLQWRNSIGTGYRVPNLKNRYYLFDHSINGYMVLGNAELEPEQSRSIQTSLSLTDGRRWQLELSAFHNQIRDLIEADDTGERIDQGQVAIYQYRNYARALTRGLELSTQQQLWAFLQQRLSYGFLDARDLSTDLPLINRARHHIKGMWLFDIANAWQLTLTADWQRGLYTTVNEAYQAQSPALLRWDVKGEYQFSEQFRLYGGINNLTDSVRDPGEPADRRPVYGRKPYLGVSLTF</sequence>
<keyword evidence="3 11" id="KW-0813">Transport</keyword>
<dbReference type="SUPFAM" id="SSF56935">
    <property type="entry name" value="Porins"/>
    <property type="match status" value="1"/>
</dbReference>
<keyword evidence="6 13" id="KW-0732">Signal</keyword>
<dbReference type="InterPro" id="IPR037066">
    <property type="entry name" value="Plug_dom_sf"/>
</dbReference>
<accession>A0A222FJC0</accession>
<evidence type="ECO:0000256" key="12">
    <source>
        <dbReference type="RuleBase" id="RU003357"/>
    </source>
</evidence>
<keyword evidence="10 11" id="KW-0998">Cell outer membrane</keyword>
<evidence type="ECO:0000256" key="8">
    <source>
        <dbReference type="ARBA" id="ARBA00023136"/>
    </source>
</evidence>
<dbReference type="OrthoDB" id="9764669at2"/>
<evidence type="ECO:0000259" key="14">
    <source>
        <dbReference type="Pfam" id="PF00593"/>
    </source>
</evidence>
<feature type="signal peptide" evidence="13">
    <location>
        <begin position="1"/>
        <end position="23"/>
    </location>
</feature>
<proteinExistence type="inferred from homology"/>
<dbReference type="PROSITE" id="PS52016">
    <property type="entry name" value="TONB_DEPENDENT_REC_3"/>
    <property type="match status" value="1"/>
</dbReference>
<comment type="subcellular location">
    <subcellularLocation>
        <location evidence="1 11">Cell outer membrane</location>
        <topology evidence="1 11">Multi-pass membrane protein</topology>
    </subcellularLocation>
</comment>
<dbReference type="InterPro" id="IPR039426">
    <property type="entry name" value="TonB-dep_rcpt-like"/>
</dbReference>
<keyword evidence="9" id="KW-0675">Receptor</keyword>
<dbReference type="GO" id="GO:0009279">
    <property type="term" value="C:cell outer membrane"/>
    <property type="evidence" value="ECO:0007669"/>
    <property type="project" value="UniProtKB-SubCell"/>
</dbReference>
<evidence type="ECO:0000256" key="10">
    <source>
        <dbReference type="ARBA" id="ARBA00023237"/>
    </source>
</evidence>
<feature type="domain" description="TonB-dependent receptor-like beta-barrel" evidence="14">
    <location>
        <begin position="205"/>
        <end position="653"/>
    </location>
</feature>
<evidence type="ECO:0000256" key="4">
    <source>
        <dbReference type="ARBA" id="ARBA00022452"/>
    </source>
</evidence>
<dbReference type="PANTHER" id="PTHR30069:SF29">
    <property type="entry name" value="HEMOGLOBIN AND HEMOGLOBIN-HAPTOGLOBIN-BINDING PROTEIN 1-RELATED"/>
    <property type="match status" value="1"/>
</dbReference>
<name>A0A222FJC0_9GAMM</name>
<evidence type="ECO:0000256" key="6">
    <source>
        <dbReference type="ARBA" id="ARBA00022729"/>
    </source>
</evidence>
<keyword evidence="17" id="KW-1185">Reference proteome</keyword>
<evidence type="ECO:0000313" key="16">
    <source>
        <dbReference type="EMBL" id="ASP38323.1"/>
    </source>
</evidence>
<dbReference type="EMBL" id="CP022530">
    <property type="protein sequence ID" value="ASP38323.1"/>
    <property type="molecule type" value="Genomic_DNA"/>
</dbReference>
<evidence type="ECO:0000259" key="15">
    <source>
        <dbReference type="Pfam" id="PF07715"/>
    </source>
</evidence>
<dbReference type="InterPro" id="IPR000531">
    <property type="entry name" value="Beta-barrel_TonB"/>
</dbReference>
<evidence type="ECO:0000256" key="11">
    <source>
        <dbReference type="PROSITE-ProRule" id="PRU01360"/>
    </source>
</evidence>
<dbReference type="GO" id="GO:0044718">
    <property type="term" value="P:siderophore transmembrane transport"/>
    <property type="evidence" value="ECO:0007669"/>
    <property type="project" value="TreeGrafter"/>
</dbReference>
<dbReference type="CDD" id="cd01347">
    <property type="entry name" value="ligand_gated_channel"/>
    <property type="match status" value="1"/>
</dbReference>
<evidence type="ECO:0000313" key="17">
    <source>
        <dbReference type="Proteomes" id="UP000202440"/>
    </source>
</evidence>
<evidence type="ECO:0000256" key="5">
    <source>
        <dbReference type="ARBA" id="ARBA00022692"/>
    </source>
</evidence>
<evidence type="ECO:0000256" key="7">
    <source>
        <dbReference type="ARBA" id="ARBA00023077"/>
    </source>
</evidence>
<feature type="domain" description="TonB-dependent receptor plug" evidence="15">
    <location>
        <begin position="43"/>
        <end position="148"/>
    </location>
</feature>
<evidence type="ECO:0000256" key="3">
    <source>
        <dbReference type="ARBA" id="ARBA00022448"/>
    </source>
</evidence>
<dbReference type="KEGG" id="bsan:CHH28_06350"/>
<evidence type="ECO:0000256" key="1">
    <source>
        <dbReference type="ARBA" id="ARBA00004571"/>
    </source>
</evidence>
<evidence type="ECO:0000256" key="9">
    <source>
        <dbReference type="ARBA" id="ARBA00023170"/>
    </source>
</evidence>